<gene>
    <name evidence="10" type="ORF">SAMN02745157_0539</name>
</gene>
<dbReference type="Gene3D" id="1.10.287.130">
    <property type="match status" value="1"/>
</dbReference>
<dbReference type="SMART" id="SM00091">
    <property type="entry name" value="PAS"/>
    <property type="match status" value="2"/>
</dbReference>
<feature type="transmembrane region" description="Helical" evidence="8">
    <location>
        <begin position="49"/>
        <end position="71"/>
    </location>
</feature>
<dbReference type="PANTHER" id="PTHR43047:SF72">
    <property type="entry name" value="OSMOSENSING HISTIDINE PROTEIN KINASE SLN1"/>
    <property type="match status" value="1"/>
</dbReference>
<dbReference type="InterPro" id="IPR013655">
    <property type="entry name" value="PAS_fold_3"/>
</dbReference>
<evidence type="ECO:0000256" key="3">
    <source>
        <dbReference type="ARBA" id="ARBA00022553"/>
    </source>
</evidence>
<keyword evidence="11" id="KW-1185">Reference proteome</keyword>
<dbReference type="SMART" id="SM00086">
    <property type="entry name" value="PAC"/>
    <property type="match status" value="1"/>
</dbReference>
<keyword evidence="8" id="KW-1133">Transmembrane helix</keyword>
<evidence type="ECO:0000256" key="2">
    <source>
        <dbReference type="ARBA" id="ARBA00012438"/>
    </source>
</evidence>
<keyword evidence="8" id="KW-0812">Transmembrane</keyword>
<dbReference type="PANTHER" id="PTHR43047">
    <property type="entry name" value="TWO-COMPONENT HISTIDINE PROTEIN KINASE"/>
    <property type="match status" value="1"/>
</dbReference>
<dbReference type="FunFam" id="3.30.565.10:FF:000006">
    <property type="entry name" value="Sensor histidine kinase WalK"/>
    <property type="match status" value="1"/>
</dbReference>
<dbReference type="PRINTS" id="PR00344">
    <property type="entry name" value="BCTRLSENSOR"/>
</dbReference>
<dbReference type="Proteomes" id="UP000184485">
    <property type="component" value="Unassembled WGS sequence"/>
</dbReference>
<feature type="coiled-coil region" evidence="6">
    <location>
        <begin position="504"/>
        <end position="548"/>
    </location>
</feature>
<evidence type="ECO:0000256" key="1">
    <source>
        <dbReference type="ARBA" id="ARBA00000085"/>
    </source>
</evidence>
<protein>
    <recommendedName>
        <fullName evidence="2">histidine kinase</fullName>
        <ecNumber evidence="2">2.7.13.3</ecNumber>
    </recommendedName>
</protein>
<keyword evidence="3" id="KW-0597">Phosphoprotein</keyword>
<dbReference type="InterPro" id="IPR036097">
    <property type="entry name" value="HisK_dim/P_sf"/>
</dbReference>
<dbReference type="GO" id="GO:0000155">
    <property type="term" value="F:phosphorelay sensor kinase activity"/>
    <property type="evidence" value="ECO:0007669"/>
    <property type="project" value="InterPro"/>
</dbReference>
<proteinExistence type="predicted"/>
<dbReference type="PROSITE" id="PS50109">
    <property type="entry name" value="HIS_KIN"/>
    <property type="match status" value="1"/>
</dbReference>
<sequence length="800" mass="88208">MARAETAGASQSEHLPISKTMFARKQAVRGHARMLAQPTYEKLLAAEPILRRCIPVIIIIFLLFVAFSRIVHLYDLRLEREAEARDMLSLVATVVSERLARQEPTLPAEGYAMALQTMLDAALPPAATETGRRFYVTDPTGRILATAPRSATEEGLDFDNVVHDAQPMVIFGERAGVLPVEIEGDGPGLGTLRQLSGGLGYVAVTTPLAAVYRGWRDDVSINVTVFVGTSAILLVILYGYFAQSARAQQADRIYHETYARFDTALRRGRCGLWDWDVARGRLFWSKSMFELVGMTPRDTLLGFGEVNALVHPEDGDLMDLVEALYETGETTVDRMFRMRKAAGGFVWLRIRVELVDADEAEPHLIGIAVDVTEQMRLAESSRTADIRLRDAIETISEAFVLWDTENRLVMCNSKYQQLHGIPDSVLQVGTPYAEVVAAGRQPIVRTQIPTDERHEAGGRSFEAQLNDGRWLQINERRTKDGGFVSVGTDITTIKRHEEKLIDGERRLMATIADLRQSRQKMEQQARDMVELAEKYSEEKDRANAANQTKSEFLANISHELRTPLNAIIGFSEIMRSGLFGPLGSPRYLEYCEDIHASGNFLLNVINDVLDMARIEAGRMALDMEPLSLDEIVDEASRVVGAEAELRHVSVEADVEPHLQLVADRRAVKQMVLNLLSNAVKFTPEGGRVSVRARRIGTAVTLSIEDTGIGIPKDALKKLGRPFEQVQNQFTKSHKGSGLGLAITRSLAELHGGAMRIRSHEGKGTIVSIRLPTGQSLGTPTPTGASAGAALRLGASAEPSR</sequence>
<dbReference type="GO" id="GO:0009927">
    <property type="term" value="F:histidine phosphotransfer kinase activity"/>
    <property type="evidence" value="ECO:0007669"/>
    <property type="project" value="TreeGrafter"/>
</dbReference>
<reference evidence="10 11" key="1">
    <citation type="submission" date="2016-11" db="EMBL/GenBank/DDBJ databases">
        <authorList>
            <person name="Jaros S."/>
            <person name="Januszkiewicz K."/>
            <person name="Wedrychowicz H."/>
        </authorList>
    </citation>
    <scope>NUCLEOTIDE SEQUENCE [LARGE SCALE GENOMIC DNA]</scope>
    <source>
        <strain evidence="10 11">DSM 19436</strain>
    </source>
</reference>
<dbReference type="InterPro" id="IPR004358">
    <property type="entry name" value="Sig_transdc_His_kin-like_C"/>
</dbReference>
<dbReference type="EMBL" id="FQUP01000001">
    <property type="protein sequence ID" value="SHE60346.1"/>
    <property type="molecule type" value="Genomic_DNA"/>
</dbReference>
<evidence type="ECO:0000259" key="9">
    <source>
        <dbReference type="PROSITE" id="PS50109"/>
    </source>
</evidence>
<dbReference type="InterPro" id="IPR003594">
    <property type="entry name" value="HATPase_dom"/>
</dbReference>
<dbReference type="SMART" id="SM00387">
    <property type="entry name" value="HATPase_c"/>
    <property type="match status" value="1"/>
</dbReference>
<dbReference type="Pfam" id="PF02518">
    <property type="entry name" value="HATPase_c"/>
    <property type="match status" value="1"/>
</dbReference>
<dbReference type="Gene3D" id="3.30.450.20">
    <property type="entry name" value="PAS domain"/>
    <property type="match status" value="2"/>
</dbReference>
<dbReference type="Pfam" id="PF00512">
    <property type="entry name" value="HisKA"/>
    <property type="match status" value="1"/>
</dbReference>
<dbReference type="STRING" id="1122133.SAMN02745157_0539"/>
<comment type="catalytic activity">
    <reaction evidence="1">
        <text>ATP + protein L-histidine = ADP + protein N-phospho-L-histidine.</text>
        <dbReference type="EC" id="2.7.13.3"/>
    </reaction>
</comment>
<name>A0A1M4UUE1_9HYPH</name>
<evidence type="ECO:0000256" key="4">
    <source>
        <dbReference type="ARBA" id="ARBA00022679"/>
    </source>
</evidence>
<dbReference type="Gene3D" id="3.30.565.10">
    <property type="entry name" value="Histidine kinase-like ATPase, C-terminal domain"/>
    <property type="match status" value="1"/>
</dbReference>
<keyword evidence="8" id="KW-0472">Membrane</keyword>
<dbReference type="InterPro" id="IPR000014">
    <property type="entry name" value="PAS"/>
</dbReference>
<dbReference type="CDD" id="cd00082">
    <property type="entry name" value="HisKA"/>
    <property type="match status" value="1"/>
</dbReference>
<dbReference type="InterPro" id="IPR036890">
    <property type="entry name" value="HATPase_C_sf"/>
</dbReference>
<feature type="transmembrane region" description="Helical" evidence="8">
    <location>
        <begin position="219"/>
        <end position="241"/>
    </location>
</feature>
<dbReference type="EC" id="2.7.13.3" evidence="2"/>
<organism evidence="10 11">
    <name type="scientific">Kaistia soli DSM 19436</name>
    <dbReference type="NCBI Taxonomy" id="1122133"/>
    <lineage>
        <taxon>Bacteria</taxon>
        <taxon>Pseudomonadati</taxon>
        <taxon>Pseudomonadota</taxon>
        <taxon>Alphaproteobacteria</taxon>
        <taxon>Hyphomicrobiales</taxon>
        <taxon>Kaistiaceae</taxon>
        <taxon>Kaistia</taxon>
    </lineage>
</organism>
<dbReference type="CDD" id="cd16922">
    <property type="entry name" value="HATPase_EvgS-ArcB-TorS-like"/>
    <property type="match status" value="1"/>
</dbReference>
<dbReference type="InterPro" id="IPR003661">
    <property type="entry name" value="HisK_dim/P_dom"/>
</dbReference>
<evidence type="ECO:0000313" key="10">
    <source>
        <dbReference type="EMBL" id="SHE60346.1"/>
    </source>
</evidence>
<dbReference type="Pfam" id="PF12860">
    <property type="entry name" value="PAS_7"/>
    <property type="match status" value="1"/>
</dbReference>
<dbReference type="NCBIfam" id="TIGR00229">
    <property type="entry name" value="sensory_box"/>
    <property type="match status" value="2"/>
</dbReference>
<feature type="compositionally biased region" description="Low complexity" evidence="7">
    <location>
        <begin position="777"/>
        <end position="800"/>
    </location>
</feature>
<dbReference type="SMART" id="SM00388">
    <property type="entry name" value="HisKA"/>
    <property type="match status" value="1"/>
</dbReference>
<evidence type="ECO:0000256" key="8">
    <source>
        <dbReference type="SAM" id="Phobius"/>
    </source>
</evidence>
<dbReference type="SUPFAM" id="SSF55874">
    <property type="entry name" value="ATPase domain of HSP90 chaperone/DNA topoisomerase II/histidine kinase"/>
    <property type="match status" value="1"/>
</dbReference>
<keyword evidence="4" id="KW-0808">Transferase</keyword>
<dbReference type="Pfam" id="PF08447">
    <property type="entry name" value="PAS_3"/>
    <property type="match status" value="1"/>
</dbReference>
<dbReference type="SUPFAM" id="SSF47384">
    <property type="entry name" value="Homodimeric domain of signal transducing histidine kinase"/>
    <property type="match status" value="1"/>
</dbReference>
<feature type="domain" description="Histidine kinase" evidence="9">
    <location>
        <begin position="555"/>
        <end position="774"/>
    </location>
</feature>
<evidence type="ECO:0000256" key="7">
    <source>
        <dbReference type="SAM" id="MobiDB-lite"/>
    </source>
</evidence>
<dbReference type="InterPro" id="IPR001610">
    <property type="entry name" value="PAC"/>
</dbReference>
<evidence type="ECO:0000256" key="6">
    <source>
        <dbReference type="SAM" id="Coils"/>
    </source>
</evidence>
<dbReference type="CDD" id="cd00130">
    <property type="entry name" value="PAS"/>
    <property type="match status" value="2"/>
</dbReference>
<evidence type="ECO:0000313" key="11">
    <source>
        <dbReference type="Proteomes" id="UP000184485"/>
    </source>
</evidence>
<dbReference type="AlphaFoldDB" id="A0A1M4UUE1"/>
<feature type="region of interest" description="Disordered" evidence="7">
    <location>
        <begin position="771"/>
        <end position="800"/>
    </location>
</feature>
<dbReference type="GO" id="GO:0005886">
    <property type="term" value="C:plasma membrane"/>
    <property type="evidence" value="ECO:0007669"/>
    <property type="project" value="TreeGrafter"/>
</dbReference>
<dbReference type="OrthoDB" id="9801651at2"/>
<accession>A0A1M4UUE1</accession>
<keyword evidence="5 10" id="KW-0418">Kinase</keyword>
<evidence type="ECO:0000256" key="5">
    <source>
        <dbReference type="ARBA" id="ARBA00022777"/>
    </source>
</evidence>
<dbReference type="InterPro" id="IPR005467">
    <property type="entry name" value="His_kinase_dom"/>
</dbReference>
<keyword evidence="6" id="KW-0175">Coiled coil</keyword>
<dbReference type="InterPro" id="IPR035965">
    <property type="entry name" value="PAS-like_dom_sf"/>
</dbReference>
<dbReference type="SUPFAM" id="SSF55785">
    <property type="entry name" value="PYP-like sensor domain (PAS domain)"/>
    <property type="match status" value="2"/>
</dbReference>